<name>A0A0K1XF08_9GAMM</name>
<reference evidence="3" key="3">
    <citation type="journal article" date="2022" name="Sci. Total Environ.">
        <title>Prevalence, transmission, and molecular epidemiology of tet(X)-positive bacteria among humans, animals, and environmental niches in China: An epidemiological, and genomic-based study.</title>
        <authorList>
            <person name="Dong N."/>
            <person name="Zeng Y."/>
            <person name="Cai C."/>
            <person name="Sun C."/>
            <person name="Lu J."/>
            <person name="Liu C."/>
            <person name="Zhou H."/>
            <person name="Sun Q."/>
            <person name="Shu L."/>
            <person name="Wang H."/>
            <person name="Wang Y."/>
            <person name="Wang S."/>
            <person name="Wu C."/>
            <person name="Chan E.W."/>
            <person name="Chen G."/>
            <person name="Shen Z."/>
            <person name="Chen S."/>
            <person name="Zhang R."/>
        </authorList>
    </citation>
    <scope>NUCLEOTIDE SEQUENCE</scope>
    <source>
        <strain evidence="3">DF46-2-2</strain>
    </source>
</reference>
<dbReference type="EMBL" id="CP012365">
    <property type="protein sequence ID" value="AKX59753.1"/>
    <property type="molecule type" value="Genomic_DNA"/>
</dbReference>
<reference evidence="2 4" key="1">
    <citation type="journal article" date="2015" name="Genome Announc.">
        <title>Genome Sequences of Oblitimonas alkaliphila gen. nov. sp. nov. (Proposed), a Novel Bacterium of the Pseudomonadaceae Family.</title>
        <authorList>
            <person name="Lauer A.C."/>
            <person name="Nicholson A.C."/>
            <person name="Humrighouse B.W."/>
            <person name="Emery B."/>
            <person name="Drobish A."/>
            <person name="Juieng P."/>
            <person name="Loparev V."/>
            <person name="McQuiston J.R."/>
        </authorList>
    </citation>
    <scope>NUCLEOTIDE SEQUENCE [LARGE SCALE GENOMIC DNA]</scope>
    <source>
        <strain evidence="2 4">E5571</strain>
    </source>
</reference>
<evidence type="ECO:0000313" key="4">
    <source>
        <dbReference type="Proteomes" id="UP000063953"/>
    </source>
</evidence>
<dbReference type="InterPro" id="IPR052022">
    <property type="entry name" value="26kDa_periplasmic_antigen"/>
</dbReference>
<dbReference type="PANTHER" id="PTHR34387">
    <property type="entry name" value="SLR1258 PROTEIN"/>
    <property type="match status" value="1"/>
</dbReference>
<keyword evidence="4" id="KW-1185">Reference proteome</keyword>
<dbReference type="Proteomes" id="UP000063953">
    <property type="component" value="Chromosome"/>
</dbReference>
<dbReference type="RefSeq" id="WP_053100925.1">
    <property type="nucleotide sequence ID" value="NZ_CP012365.1"/>
</dbReference>
<dbReference type="Pfam" id="PF04402">
    <property type="entry name" value="SIMPL"/>
    <property type="match status" value="1"/>
</dbReference>
<proteinExistence type="predicted"/>
<sequence length="236" mass="25635">MSSVLKPLLLTPLLVAGSLLLNSAQAAEPRFNQVSLRAEASTEVPHDLMSVTLYSEERGAEPNVIAEKVTAQLNQAVTSARKVEGIKISMGNRNSYPVYGEKNQEITAWQERGEVRLESKDFTALSQLTGELLKELKMGGMQFAIAPETRREHEDKLLAEAISAFKARAKIATDALGGKSYKVVNLNLNTSNFPTPPMYMRAASAKYAMREAADIPQVEGGNAQVTLSADGVIEVQ</sequence>
<evidence type="ECO:0000313" key="3">
    <source>
        <dbReference type="EMBL" id="MDM1696863.1"/>
    </source>
</evidence>
<keyword evidence="1" id="KW-0732">Signal</keyword>
<feature type="chain" id="PRO_5005472194" evidence="1">
    <location>
        <begin position="27"/>
        <end position="236"/>
    </location>
</feature>
<evidence type="ECO:0000256" key="1">
    <source>
        <dbReference type="SAM" id="SignalP"/>
    </source>
</evidence>
<feature type="signal peptide" evidence="1">
    <location>
        <begin position="1"/>
        <end position="26"/>
    </location>
</feature>
<dbReference type="GO" id="GO:0006974">
    <property type="term" value="P:DNA damage response"/>
    <property type="evidence" value="ECO:0007669"/>
    <property type="project" value="TreeGrafter"/>
</dbReference>
<protein>
    <submittedName>
        <fullName evidence="3">SIMPL domain-containing protein</fullName>
    </submittedName>
</protein>
<dbReference type="Gene3D" id="3.30.110.170">
    <property type="entry name" value="Protein of unknown function (DUF541), domain 1"/>
    <property type="match status" value="1"/>
</dbReference>
<dbReference type="InterPro" id="IPR007497">
    <property type="entry name" value="SIMPL/DUF541"/>
</dbReference>
<accession>A0A0K1XF08</accession>
<evidence type="ECO:0000313" key="2">
    <source>
        <dbReference type="EMBL" id="AKX59753.1"/>
    </source>
</evidence>
<dbReference type="Gene3D" id="3.30.70.2970">
    <property type="entry name" value="Protein of unknown function (DUF541), domain 2"/>
    <property type="match status" value="1"/>
</dbReference>
<organism evidence="2 4">
    <name type="scientific">Thiopseudomonas alkaliphila</name>
    <dbReference type="NCBI Taxonomy" id="1697053"/>
    <lineage>
        <taxon>Bacteria</taxon>
        <taxon>Pseudomonadati</taxon>
        <taxon>Pseudomonadota</taxon>
        <taxon>Gammaproteobacteria</taxon>
        <taxon>Pseudomonadales</taxon>
        <taxon>Pseudomonadaceae</taxon>
        <taxon>Thiopseudomonas</taxon>
    </lineage>
</organism>
<dbReference type="Proteomes" id="UP001173465">
    <property type="component" value="Unassembled WGS sequence"/>
</dbReference>
<reference evidence="3" key="2">
    <citation type="submission" date="2020-06" db="EMBL/GenBank/DDBJ databases">
        <authorList>
            <person name="Dong N."/>
        </authorList>
    </citation>
    <scope>NUCLEOTIDE SEQUENCE</scope>
    <source>
        <strain evidence="3">DF46-2-2</strain>
    </source>
</reference>
<dbReference type="EMBL" id="JACANB010000005">
    <property type="protein sequence ID" value="MDM1696863.1"/>
    <property type="molecule type" value="Genomic_DNA"/>
</dbReference>
<gene>
    <name evidence="2" type="ORF">AKN88_07305</name>
    <name evidence="3" type="ORF">HX099_09365</name>
</gene>
<dbReference type="STRING" id="1697053.AKN87_09695"/>
<dbReference type="AlphaFoldDB" id="A0A0K1XF08"/>
<dbReference type="PANTHER" id="PTHR34387:SF1">
    <property type="entry name" value="PERIPLASMIC IMMUNOGENIC PROTEIN"/>
    <property type="match status" value="1"/>
</dbReference>